<dbReference type="AlphaFoldDB" id="A0AA36DLZ0"/>
<dbReference type="GO" id="GO:0005509">
    <property type="term" value="F:calcium ion binding"/>
    <property type="evidence" value="ECO:0007669"/>
    <property type="project" value="InterPro"/>
</dbReference>
<dbReference type="SUPFAM" id="SSF48225">
    <property type="entry name" value="Seven-hairpin glycosidases"/>
    <property type="match status" value="1"/>
</dbReference>
<organism evidence="11 12">
    <name type="scientific">Cylicocyclus nassatus</name>
    <name type="common">Nematode worm</name>
    <dbReference type="NCBI Taxonomy" id="53992"/>
    <lineage>
        <taxon>Eukaryota</taxon>
        <taxon>Metazoa</taxon>
        <taxon>Ecdysozoa</taxon>
        <taxon>Nematoda</taxon>
        <taxon>Chromadorea</taxon>
        <taxon>Rhabditida</taxon>
        <taxon>Rhabditina</taxon>
        <taxon>Rhabditomorpha</taxon>
        <taxon>Strongyloidea</taxon>
        <taxon>Strongylidae</taxon>
        <taxon>Cylicocyclus</taxon>
    </lineage>
</organism>
<comment type="catalytic activity">
    <reaction evidence="10">
        <text>N(4)-(alpha-D-Man-(1-&gt;2)-alpha-D-Man-(1-&gt;2)-alpha-D-Man-(1-&gt;3)-[alpha-D-Man-(1-&gt;2)-alpha-D-Man-(1-&gt;3)-[alpha-D-Man-(1-&gt;2)-alpha-D-Man-(1-&gt;6)]-alpha-D-Man-(1-&gt;6)]-beta-D-Man-(1-&gt;4)-beta-D-GlcNAc-(1-&gt;4)-beta-D-GlcNAc)-L-asparaginyl-[protein] (N-glucan mannose isomer 9A1,2,3B1,2,3) + 4 H2O = N(4)-(alpha-D-Man-(1-&gt;3)-[alpha-D-Man-(1-&gt;3)-[alpha-D-Man-(1-&gt;6)]-alpha-D-Man-(1-&gt;6)]-beta-D-Man-(1-&gt;4)-beta-D-GlcNAc-(1-&gt;4)-beta-D-GlcNAc)-L-asparaginyl-[protein] (N-glucan mannose isomer 5A1,2) + 4 beta-D-mannose</text>
        <dbReference type="Rhea" id="RHEA:56008"/>
        <dbReference type="Rhea" id="RHEA-COMP:14356"/>
        <dbReference type="Rhea" id="RHEA-COMP:14367"/>
        <dbReference type="ChEBI" id="CHEBI:15377"/>
        <dbReference type="ChEBI" id="CHEBI:28563"/>
        <dbReference type="ChEBI" id="CHEBI:59087"/>
        <dbReference type="ChEBI" id="CHEBI:139493"/>
        <dbReference type="EC" id="3.2.1.113"/>
    </reaction>
</comment>
<gene>
    <name evidence="11" type="ORF">CYNAS_LOCUS2011</name>
</gene>
<evidence type="ECO:0000256" key="2">
    <source>
        <dbReference type="ARBA" id="ARBA00004922"/>
    </source>
</evidence>
<keyword evidence="6" id="KW-0378">Hydrolase</keyword>
<keyword evidence="7" id="KW-0106">Calcium</keyword>
<dbReference type="InterPro" id="IPR050749">
    <property type="entry name" value="Glycosyl_Hydrolase_47"/>
</dbReference>
<evidence type="ECO:0000256" key="7">
    <source>
        <dbReference type="ARBA" id="ARBA00022837"/>
    </source>
</evidence>
<evidence type="ECO:0000313" key="12">
    <source>
        <dbReference type="Proteomes" id="UP001176961"/>
    </source>
</evidence>
<dbReference type="GO" id="GO:0016020">
    <property type="term" value="C:membrane"/>
    <property type="evidence" value="ECO:0007669"/>
    <property type="project" value="InterPro"/>
</dbReference>
<evidence type="ECO:0000256" key="6">
    <source>
        <dbReference type="ARBA" id="ARBA00022801"/>
    </source>
</evidence>
<dbReference type="InterPro" id="IPR001382">
    <property type="entry name" value="Glyco_hydro_47"/>
</dbReference>
<accession>A0AA36DLZ0</accession>
<dbReference type="EC" id="3.2.1.113" evidence="4"/>
<reference evidence="11" key="1">
    <citation type="submission" date="2023-07" db="EMBL/GenBank/DDBJ databases">
        <authorList>
            <consortium name="CYATHOMIX"/>
        </authorList>
    </citation>
    <scope>NUCLEOTIDE SEQUENCE</scope>
    <source>
        <strain evidence="11">N/A</strain>
    </source>
</reference>
<comment type="cofactor">
    <cofactor evidence="1">
        <name>Ca(2+)</name>
        <dbReference type="ChEBI" id="CHEBI:29108"/>
    </cofactor>
</comment>
<dbReference type="InterPro" id="IPR036026">
    <property type="entry name" value="Seven-hairpin_glycosidases"/>
</dbReference>
<protein>
    <recommendedName>
        <fullName evidence="4">mannosyl-oligosaccharide 1,2-alpha-mannosidase</fullName>
        <ecNumber evidence="4">3.2.1.113</ecNumber>
    </recommendedName>
</protein>
<comment type="similarity">
    <text evidence="3">Belongs to the glycosyl hydrolase 47 family.</text>
</comment>
<evidence type="ECO:0000256" key="10">
    <source>
        <dbReference type="ARBA" id="ARBA00048605"/>
    </source>
</evidence>
<dbReference type="Gene3D" id="1.50.10.10">
    <property type="match status" value="1"/>
</dbReference>
<dbReference type="InterPro" id="IPR012341">
    <property type="entry name" value="6hp_glycosidase-like_sf"/>
</dbReference>
<evidence type="ECO:0000256" key="5">
    <source>
        <dbReference type="ARBA" id="ARBA00022723"/>
    </source>
</evidence>
<dbReference type="PANTHER" id="PTHR11742:SF55">
    <property type="entry name" value="ENDOPLASMIC RETICULUM MANNOSYL-OLIGOSACCHARIDE 1,2-ALPHA-MANNOSIDASE"/>
    <property type="match status" value="1"/>
</dbReference>
<dbReference type="PANTHER" id="PTHR11742">
    <property type="entry name" value="MANNOSYL-OLIGOSACCHARIDE ALPHA-1,2-MANNOSIDASE-RELATED"/>
    <property type="match status" value="1"/>
</dbReference>
<evidence type="ECO:0000313" key="11">
    <source>
        <dbReference type="EMBL" id="CAJ0590028.1"/>
    </source>
</evidence>
<proteinExistence type="inferred from homology"/>
<comment type="pathway">
    <text evidence="2">Protein modification; protein glycosylation.</text>
</comment>
<evidence type="ECO:0000256" key="4">
    <source>
        <dbReference type="ARBA" id="ARBA00012238"/>
    </source>
</evidence>
<dbReference type="GO" id="GO:0005975">
    <property type="term" value="P:carbohydrate metabolic process"/>
    <property type="evidence" value="ECO:0007669"/>
    <property type="project" value="InterPro"/>
</dbReference>
<evidence type="ECO:0000256" key="3">
    <source>
        <dbReference type="ARBA" id="ARBA00007658"/>
    </source>
</evidence>
<dbReference type="EMBL" id="CATQJL010000001">
    <property type="protein sequence ID" value="CAJ0590028.1"/>
    <property type="molecule type" value="Genomic_DNA"/>
</dbReference>
<dbReference type="Pfam" id="PF01532">
    <property type="entry name" value="Glyco_hydro_47"/>
    <property type="match status" value="1"/>
</dbReference>
<comment type="catalytic activity">
    <reaction evidence="9">
        <text>N(4)-(alpha-D-Man-(1-&gt;2)-alpha-D-Man-(1-&gt;2)-alpha-D-Man-(1-&gt;3)-[alpha-D-Man-(1-&gt;3)-[alpha-D-Man-(1-&gt;2)-alpha-D-Man-(1-&gt;6)]-alpha-D-Man-(1-&gt;6)]-beta-D-Man-(1-&gt;4)-beta-D-GlcNAc-(1-&gt;4)-beta-D-GlcNAc)-L-asparaginyl-[protein] (N-glucan mannose isomer 8A1,2,3B1,3) + 3 H2O = N(4)-(alpha-D-Man-(1-&gt;3)-[alpha-D-Man-(1-&gt;3)-[alpha-D-Man-(1-&gt;6)]-alpha-D-Man-(1-&gt;6)]-beta-D-Man-(1-&gt;4)-beta-D-GlcNAc-(1-&gt;4)-beta-D-GlcNAc)-L-asparaginyl-[protein] (N-glucan mannose isomer 5A1,2) + 3 beta-D-mannose</text>
        <dbReference type="Rhea" id="RHEA:56028"/>
        <dbReference type="Rhea" id="RHEA-COMP:14358"/>
        <dbReference type="Rhea" id="RHEA-COMP:14367"/>
        <dbReference type="ChEBI" id="CHEBI:15377"/>
        <dbReference type="ChEBI" id="CHEBI:28563"/>
        <dbReference type="ChEBI" id="CHEBI:59087"/>
        <dbReference type="ChEBI" id="CHEBI:60628"/>
        <dbReference type="EC" id="3.2.1.113"/>
    </reaction>
</comment>
<comment type="caution">
    <text evidence="11">The sequence shown here is derived from an EMBL/GenBank/DDBJ whole genome shotgun (WGS) entry which is preliminary data.</text>
</comment>
<keyword evidence="5" id="KW-0479">Metal-binding</keyword>
<dbReference type="Proteomes" id="UP001176961">
    <property type="component" value="Unassembled WGS sequence"/>
</dbReference>
<dbReference type="GO" id="GO:0004571">
    <property type="term" value="F:mannosyl-oligosaccharide 1,2-alpha-mannosidase activity"/>
    <property type="evidence" value="ECO:0007669"/>
    <property type="project" value="UniProtKB-EC"/>
</dbReference>
<keyword evidence="12" id="KW-1185">Reference proteome</keyword>
<evidence type="ECO:0000256" key="1">
    <source>
        <dbReference type="ARBA" id="ARBA00001913"/>
    </source>
</evidence>
<keyword evidence="8" id="KW-1015">Disulfide bond</keyword>
<evidence type="ECO:0000256" key="9">
    <source>
        <dbReference type="ARBA" id="ARBA00047669"/>
    </source>
</evidence>
<sequence length="124" mass="14426">MYTNPTGLELEIAYFNMLPSQNEDLSIKPLDAHSLLALEAIESWFYLYRMTGDKTYQELAGKPGSARPCHYYIRNKALSILSRRPRVRNGYSPVKSVKKIPVTYRDLMELFKWLRFQLSLSSIC</sequence>
<evidence type="ECO:0000256" key="8">
    <source>
        <dbReference type="ARBA" id="ARBA00023157"/>
    </source>
</evidence>
<name>A0AA36DLZ0_CYLNA</name>
<dbReference type="GO" id="GO:0005783">
    <property type="term" value="C:endoplasmic reticulum"/>
    <property type="evidence" value="ECO:0007669"/>
    <property type="project" value="TreeGrafter"/>
</dbReference>